<name>A0ABT9E238_9PROT</name>
<accession>A0ABT9E238</accession>
<gene>
    <name evidence="2" type="ORF">Q7A36_17815</name>
</gene>
<comment type="caution">
    <text evidence="2">The sequence shown here is derived from an EMBL/GenBank/DDBJ whole genome shotgun (WGS) entry which is preliminary data.</text>
</comment>
<feature type="signal peptide" evidence="1">
    <location>
        <begin position="1"/>
        <end position="22"/>
    </location>
</feature>
<reference evidence="2 3" key="1">
    <citation type="submission" date="2023-08" db="EMBL/GenBank/DDBJ databases">
        <title>The draft genome sequence of Paracraurococcus sp. LOR1-02.</title>
        <authorList>
            <person name="Kingkaew E."/>
            <person name="Tanasupawat S."/>
        </authorList>
    </citation>
    <scope>NUCLEOTIDE SEQUENCE [LARGE SCALE GENOMIC DNA]</scope>
    <source>
        <strain evidence="2 3">LOR1-02</strain>
    </source>
</reference>
<evidence type="ECO:0000313" key="2">
    <source>
        <dbReference type="EMBL" id="MDO9710215.1"/>
    </source>
</evidence>
<evidence type="ECO:0000313" key="3">
    <source>
        <dbReference type="Proteomes" id="UP001243009"/>
    </source>
</evidence>
<sequence>MTDFVIVVATLAALAAPGPVPAKVPLDAPTIGFRLYGDLAACERAVAAAVAPAGRRLVCLPVAAPETELANAY</sequence>
<evidence type="ECO:0000256" key="1">
    <source>
        <dbReference type="SAM" id="SignalP"/>
    </source>
</evidence>
<keyword evidence="1" id="KW-0732">Signal</keyword>
<feature type="chain" id="PRO_5045920925" evidence="1">
    <location>
        <begin position="23"/>
        <end position="73"/>
    </location>
</feature>
<dbReference type="Proteomes" id="UP001243009">
    <property type="component" value="Unassembled WGS sequence"/>
</dbReference>
<keyword evidence="3" id="KW-1185">Reference proteome</keyword>
<organism evidence="2 3">
    <name type="scientific">Paracraurococcus lichenis</name>
    <dbReference type="NCBI Taxonomy" id="3064888"/>
    <lineage>
        <taxon>Bacteria</taxon>
        <taxon>Pseudomonadati</taxon>
        <taxon>Pseudomonadota</taxon>
        <taxon>Alphaproteobacteria</taxon>
        <taxon>Acetobacterales</taxon>
        <taxon>Roseomonadaceae</taxon>
        <taxon>Paracraurococcus</taxon>
    </lineage>
</organism>
<proteinExistence type="predicted"/>
<protein>
    <submittedName>
        <fullName evidence="2">Uncharacterized protein</fullName>
    </submittedName>
</protein>
<dbReference type="EMBL" id="JAUTWS010000016">
    <property type="protein sequence ID" value="MDO9710215.1"/>
    <property type="molecule type" value="Genomic_DNA"/>
</dbReference>
<dbReference type="RefSeq" id="WP_305105076.1">
    <property type="nucleotide sequence ID" value="NZ_JAUTWS010000016.1"/>
</dbReference>